<evidence type="ECO:0000313" key="3">
    <source>
        <dbReference type="Proteomes" id="UP000639403"/>
    </source>
</evidence>
<accession>A0A8H7NZS5</accession>
<dbReference type="EMBL" id="JADOXO010000153">
    <property type="protein sequence ID" value="KAF9811485.1"/>
    <property type="molecule type" value="Genomic_DNA"/>
</dbReference>
<reference evidence="2" key="1">
    <citation type="submission" date="2020-11" db="EMBL/GenBank/DDBJ databases">
        <authorList>
            <person name="Koelle M."/>
            <person name="Horta M.A.C."/>
            <person name="Nowrousian M."/>
            <person name="Ohm R.A."/>
            <person name="Benz P."/>
            <person name="Pilgard A."/>
        </authorList>
    </citation>
    <scope>NUCLEOTIDE SEQUENCE</scope>
    <source>
        <strain evidence="2">FPRL280</strain>
    </source>
</reference>
<gene>
    <name evidence="2" type="ORF">IEO21_06601</name>
</gene>
<sequence>MTGGGTASASTASASATFASVHDSGALVEGAVASSPSPSGGSSQADAHALLRNEYIIMGGLGAVLVLLIAMFAVLAHGRRKAKAGYSVVGTGEGKF</sequence>
<evidence type="ECO:0000256" key="1">
    <source>
        <dbReference type="SAM" id="Phobius"/>
    </source>
</evidence>
<protein>
    <submittedName>
        <fullName evidence="2">Uncharacterized protein</fullName>
    </submittedName>
</protein>
<name>A0A8H7NZS5_9APHY</name>
<proteinExistence type="predicted"/>
<keyword evidence="1" id="KW-1133">Transmembrane helix</keyword>
<dbReference type="AlphaFoldDB" id="A0A8H7NZS5"/>
<feature type="transmembrane region" description="Helical" evidence="1">
    <location>
        <begin position="55"/>
        <end position="76"/>
    </location>
</feature>
<organism evidence="2 3">
    <name type="scientific">Rhodonia placenta</name>
    <dbReference type="NCBI Taxonomy" id="104341"/>
    <lineage>
        <taxon>Eukaryota</taxon>
        <taxon>Fungi</taxon>
        <taxon>Dikarya</taxon>
        <taxon>Basidiomycota</taxon>
        <taxon>Agaricomycotina</taxon>
        <taxon>Agaricomycetes</taxon>
        <taxon>Polyporales</taxon>
        <taxon>Adustoporiaceae</taxon>
        <taxon>Rhodonia</taxon>
    </lineage>
</organism>
<keyword evidence="1" id="KW-0472">Membrane</keyword>
<evidence type="ECO:0000313" key="2">
    <source>
        <dbReference type="EMBL" id="KAF9811485.1"/>
    </source>
</evidence>
<reference evidence="2" key="2">
    <citation type="journal article" name="Front. Microbiol.">
        <title>Degradative Capacity of Two Strains of Rhodonia placenta: From Phenotype to Genotype.</title>
        <authorList>
            <person name="Kolle M."/>
            <person name="Horta M.A.C."/>
            <person name="Nowrousian M."/>
            <person name="Ohm R.A."/>
            <person name="Benz J.P."/>
            <person name="Pilgard A."/>
        </authorList>
    </citation>
    <scope>NUCLEOTIDE SEQUENCE</scope>
    <source>
        <strain evidence="2">FPRL280</strain>
    </source>
</reference>
<comment type="caution">
    <text evidence="2">The sequence shown here is derived from an EMBL/GenBank/DDBJ whole genome shotgun (WGS) entry which is preliminary data.</text>
</comment>
<dbReference type="Proteomes" id="UP000639403">
    <property type="component" value="Unassembled WGS sequence"/>
</dbReference>
<keyword evidence="1" id="KW-0812">Transmembrane</keyword>